<organism evidence="5 6">
    <name type="scientific">Esox lucius</name>
    <name type="common">Northern pike</name>
    <dbReference type="NCBI Taxonomy" id="8010"/>
    <lineage>
        <taxon>Eukaryota</taxon>
        <taxon>Metazoa</taxon>
        <taxon>Chordata</taxon>
        <taxon>Craniata</taxon>
        <taxon>Vertebrata</taxon>
        <taxon>Euteleostomi</taxon>
        <taxon>Actinopterygii</taxon>
        <taxon>Neopterygii</taxon>
        <taxon>Teleostei</taxon>
        <taxon>Protacanthopterygii</taxon>
        <taxon>Esociformes</taxon>
        <taxon>Esocidae</taxon>
        <taxon>Esox</taxon>
    </lineage>
</organism>
<feature type="signal peptide" evidence="3">
    <location>
        <begin position="1"/>
        <end position="18"/>
    </location>
</feature>
<evidence type="ECO:0000313" key="6">
    <source>
        <dbReference type="Proteomes" id="UP000265140"/>
    </source>
</evidence>
<dbReference type="Pfam" id="PF07686">
    <property type="entry name" value="V-set"/>
    <property type="match status" value="1"/>
</dbReference>
<name>A0AAY5KHL8_ESOLU</name>
<evidence type="ECO:0000256" key="2">
    <source>
        <dbReference type="ARBA" id="ARBA00022859"/>
    </source>
</evidence>
<reference evidence="5 6" key="1">
    <citation type="submission" date="2020-02" db="EMBL/GenBank/DDBJ databases">
        <title>Esox lucius (northern pike) genome, fEsoLuc1, primary haplotype.</title>
        <authorList>
            <person name="Myers G."/>
            <person name="Karagic N."/>
            <person name="Meyer A."/>
            <person name="Pippel M."/>
            <person name="Reichard M."/>
            <person name="Winkler S."/>
            <person name="Tracey A."/>
            <person name="Sims Y."/>
            <person name="Howe K."/>
            <person name="Rhie A."/>
            <person name="Formenti G."/>
            <person name="Durbin R."/>
            <person name="Fedrigo O."/>
            <person name="Jarvis E.D."/>
        </authorList>
    </citation>
    <scope>NUCLEOTIDE SEQUENCE [LARGE SCALE GENOMIC DNA]</scope>
</reference>
<dbReference type="GeneTree" id="ENSGT00940000166007"/>
<dbReference type="InterPro" id="IPR013106">
    <property type="entry name" value="Ig_V-set"/>
</dbReference>
<dbReference type="SMART" id="SM00406">
    <property type="entry name" value="IGv"/>
    <property type="match status" value="1"/>
</dbReference>
<feature type="domain" description="Ig-like" evidence="4">
    <location>
        <begin position="31"/>
        <end position="133"/>
    </location>
</feature>
<protein>
    <recommendedName>
        <fullName evidence="4">Ig-like domain-containing protein</fullName>
    </recommendedName>
</protein>
<evidence type="ECO:0000256" key="1">
    <source>
        <dbReference type="ARBA" id="ARBA00022729"/>
    </source>
</evidence>
<keyword evidence="1 3" id="KW-0732">Signal</keyword>
<evidence type="ECO:0000256" key="3">
    <source>
        <dbReference type="SAM" id="SignalP"/>
    </source>
</evidence>
<evidence type="ECO:0000313" key="5">
    <source>
        <dbReference type="Ensembl" id="ENSELUP00000088603.1"/>
    </source>
</evidence>
<dbReference type="SUPFAM" id="SSF48726">
    <property type="entry name" value="Immunoglobulin"/>
    <property type="match status" value="1"/>
</dbReference>
<dbReference type="Ensembl" id="ENSELUT00000097441.1">
    <property type="protein sequence ID" value="ENSELUP00000088603.1"/>
    <property type="gene ID" value="ENSELUG00000040233.1"/>
</dbReference>
<dbReference type="GO" id="GO:0007166">
    <property type="term" value="P:cell surface receptor signaling pathway"/>
    <property type="evidence" value="ECO:0007669"/>
    <property type="project" value="TreeGrafter"/>
</dbReference>
<accession>A0AAY5KHL8</accession>
<dbReference type="InterPro" id="IPR007110">
    <property type="entry name" value="Ig-like_dom"/>
</dbReference>
<reference evidence="5" key="2">
    <citation type="submission" date="2025-08" db="UniProtKB">
        <authorList>
            <consortium name="Ensembl"/>
        </authorList>
    </citation>
    <scope>IDENTIFICATION</scope>
</reference>
<dbReference type="AlphaFoldDB" id="A0AAY5KHL8"/>
<proteinExistence type="predicted"/>
<dbReference type="InterPro" id="IPR013783">
    <property type="entry name" value="Ig-like_fold"/>
</dbReference>
<sequence>MPPKLCLVILYHLDGLFPFTGLSQTDQSFSSKVHQTPVALIQGPGENVKLTCNHTIPDYYMILWYQQSAGDTAIKLIGNIYTQSVTMETSFEKHFSVSGNGGKEAYLHIQSLRQPEDSSVYFCAASQHSDMINLLTHDHR</sequence>
<keyword evidence="6" id="KW-1185">Reference proteome</keyword>
<dbReference type="Proteomes" id="UP000265140">
    <property type="component" value="Chromosome 15"/>
</dbReference>
<keyword evidence="2" id="KW-0391">Immunity</keyword>
<dbReference type="GO" id="GO:0002376">
    <property type="term" value="P:immune system process"/>
    <property type="evidence" value="ECO:0007669"/>
    <property type="project" value="UniProtKB-KW"/>
</dbReference>
<dbReference type="PANTHER" id="PTHR23268">
    <property type="entry name" value="T-CELL RECEPTOR BETA CHAIN"/>
    <property type="match status" value="1"/>
</dbReference>
<reference evidence="5" key="3">
    <citation type="submission" date="2025-09" db="UniProtKB">
        <authorList>
            <consortium name="Ensembl"/>
        </authorList>
    </citation>
    <scope>IDENTIFICATION</scope>
</reference>
<dbReference type="GO" id="GO:0005886">
    <property type="term" value="C:plasma membrane"/>
    <property type="evidence" value="ECO:0007669"/>
    <property type="project" value="TreeGrafter"/>
</dbReference>
<dbReference type="InterPro" id="IPR036179">
    <property type="entry name" value="Ig-like_dom_sf"/>
</dbReference>
<dbReference type="PROSITE" id="PS50835">
    <property type="entry name" value="IG_LIKE"/>
    <property type="match status" value="1"/>
</dbReference>
<feature type="chain" id="PRO_5044245224" description="Ig-like domain-containing protein" evidence="3">
    <location>
        <begin position="19"/>
        <end position="140"/>
    </location>
</feature>
<dbReference type="InterPro" id="IPR050413">
    <property type="entry name" value="TCR_beta_variable"/>
</dbReference>
<evidence type="ECO:0000259" key="4">
    <source>
        <dbReference type="PROSITE" id="PS50835"/>
    </source>
</evidence>
<dbReference type="Gene3D" id="2.60.40.10">
    <property type="entry name" value="Immunoglobulins"/>
    <property type="match status" value="1"/>
</dbReference>